<evidence type="ECO:0000313" key="2">
    <source>
        <dbReference type="EMBL" id="MBB3904876.1"/>
    </source>
</evidence>
<dbReference type="RefSeq" id="WP_183509230.1">
    <property type="nucleotide sequence ID" value="NZ_BSPG01000048.1"/>
</dbReference>
<evidence type="ECO:0000313" key="3">
    <source>
        <dbReference type="Proteomes" id="UP000517759"/>
    </source>
</evidence>
<protein>
    <recommendedName>
        <fullName evidence="5">Immunity protein Imm1</fullName>
    </recommendedName>
</protein>
<name>A0A7W6AQJ3_9HYPH</name>
<keyword evidence="4" id="KW-1185">Reference proteome</keyword>
<evidence type="ECO:0000313" key="4">
    <source>
        <dbReference type="Proteomes" id="UP001156881"/>
    </source>
</evidence>
<dbReference type="EMBL" id="JACIDN010000009">
    <property type="protein sequence ID" value="MBB3904876.1"/>
    <property type="molecule type" value="Genomic_DNA"/>
</dbReference>
<reference evidence="2 3" key="3">
    <citation type="submission" date="2020-08" db="EMBL/GenBank/DDBJ databases">
        <title>Genomic Encyclopedia of Type Strains, Phase IV (KMG-IV): sequencing the most valuable type-strain genomes for metagenomic binning, comparative biology and taxonomic classification.</title>
        <authorList>
            <person name="Goeker M."/>
        </authorList>
    </citation>
    <scope>NUCLEOTIDE SEQUENCE [LARGE SCALE GENOMIC DNA]</scope>
    <source>
        <strain evidence="2 3">DSM 24105</strain>
    </source>
</reference>
<comment type="caution">
    <text evidence="2">The sequence shown here is derived from an EMBL/GenBank/DDBJ whole genome shotgun (WGS) entry which is preliminary data.</text>
</comment>
<dbReference type="Proteomes" id="UP000517759">
    <property type="component" value="Unassembled WGS sequence"/>
</dbReference>
<dbReference type="EMBL" id="BSPG01000048">
    <property type="protein sequence ID" value="GLS46647.1"/>
    <property type="molecule type" value="Genomic_DNA"/>
</dbReference>
<proteinExistence type="predicted"/>
<reference evidence="1" key="4">
    <citation type="submission" date="2023-01" db="EMBL/GenBank/DDBJ databases">
        <title>Draft genome sequence of Methylobacterium brachythecii strain NBRC 107710.</title>
        <authorList>
            <person name="Sun Q."/>
            <person name="Mori K."/>
        </authorList>
    </citation>
    <scope>NUCLEOTIDE SEQUENCE</scope>
    <source>
        <strain evidence="1">NBRC 107710</strain>
    </source>
</reference>
<dbReference type="Proteomes" id="UP001156881">
    <property type="component" value="Unassembled WGS sequence"/>
</dbReference>
<sequence length="106" mass="11601">MPEPSSREVWLEGAGGERLCALISGGRGWLMFLRGPDDPGLSSRNPAYDAPGDALADFTLSNGQRDQYPLSWTYPVEVIERALDHFRSTGAPAPFIAWHDDAEPEA</sequence>
<accession>A0A7W6AQJ3</accession>
<reference evidence="4" key="2">
    <citation type="journal article" date="2019" name="Int. J. Syst. Evol. Microbiol.">
        <title>The Global Catalogue of Microorganisms (GCM) 10K type strain sequencing project: providing services to taxonomists for standard genome sequencing and annotation.</title>
        <authorList>
            <consortium name="The Broad Institute Genomics Platform"/>
            <consortium name="The Broad Institute Genome Sequencing Center for Infectious Disease"/>
            <person name="Wu L."/>
            <person name="Ma J."/>
        </authorList>
    </citation>
    <scope>NUCLEOTIDE SEQUENCE [LARGE SCALE GENOMIC DNA]</scope>
    <source>
        <strain evidence="4">NBRC 107710</strain>
    </source>
</reference>
<dbReference type="AlphaFoldDB" id="A0A7W6AQJ3"/>
<evidence type="ECO:0000313" key="1">
    <source>
        <dbReference type="EMBL" id="GLS46647.1"/>
    </source>
</evidence>
<reference evidence="1" key="1">
    <citation type="journal article" date="2014" name="Int. J. Syst. Evol. Microbiol.">
        <title>Complete genome of a new Firmicutes species belonging to the dominant human colonic microbiota ('Ruminococcus bicirculans') reveals two chromosomes and a selective capacity to utilize plant glucans.</title>
        <authorList>
            <consortium name="NISC Comparative Sequencing Program"/>
            <person name="Wegmann U."/>
            <person name="Louis P."/>
            <person name="Goesmann A."/>
            <person name="Henrissat B."/>
            <person name="Duncan S.H."/>
            <person name="Flint H.J."/>
        </authorList>
    </citation>
    <scope>NUCLEOTIDE SEQUENCE</scope>
    <source>
        <strain evidence="1">NBRC 107710</strain>
    </source>
</reference>
<gene>
    <name evidence="1" type="ORF">GCM10007884_46410</name>
    <name evidence="2" type="ORF">GGR33_004402</name>
</gene>
<evidence type="ECO:0008006" key="5">
    <source>
        <dbReference type="Google" id="ProtNLM"/>
    </source>
</evidence>
<organism evidence="2 3">
    <name type="scientific">Methylobacterium brachythecii</name>
    <dbReference type="NCBI Taxonomy" id="1176177"/>
    <lineage>
        <taxon>Bacteria</taxon>
        <taxon>Pseudomonadati</taxon>
        <taxon>Pseudomonadota</taxon>
        <taxon>Alphaproteobacteria</taxon>
        <taxon>Hyphomicrobiales</taxon>
        <taxon>Methylobacteriaceae</taxon>
        <taxon>Methylobacterium</taxon>
    </lineage>
</organism>